<evidence type="ECO:0000256" key="8">
    <source>
        <dbReference type="ARBA" id="ARBA00047427"/>
    </source>
</evidence>
<reference evidence="18" key="1">
    <citation type="submission" date="2025-08" db="UniProtKB">
        <authorList>
            <consortium name="Ensembl"/>
        </authorList>
    </citation>
    <scope>IDENTIFICATION</scope>
</reference>
<evidence type="ECO:0000256" key="6">
    <source>
        <dbReference type="ARBA" id="ARBA00023136"/>
    </source>
</evidence>
<comment type="subcellular location">
    <subcellularLocation>
        <location evidence="2">Endomembrane system</location>
        <topology evidence="2">Multi-pass membrane protein</topology>
    </subcellularLocation>
</comment>
<evidence type="ECO:0000256" key="2">
    <source>
        <dbReference type="ARBA" id="ARBA00004127"/>
    </source>
</evidence>
<dbReference type="PANTHER" id="PTHR10989">
    <property type="entry name" value="ANDROGEN-INDUCED PROTEIN 1-RELATED"/>
    <property type="match status" value="1"/>
</dbReference>
<dbReference type="Ensembl" id="ENSNMLT00000001701.1">
    <property type="protein sequence ID" value="ENSNMLP00000001482.1"/>
    <property type="gene ID" value="ENSNMLG00000001111.1"/>
</dbReference>
<evidence type="ECO:0000256" key="17">
    <source>
        <dbReference type="SAM" id="Phobius"/>
    </source>
</evidence>
<keyword evidence="19" id="KW-1185">Reference proteome</keyword>
<comment type="similarity">
    <text evidence="3">Belongs to the AIG1 family.</text>
</comment>
<evidence type="ECO:0000256" key="1">
    <source>
        <dbReference type="ARBA" id="ARBA00000923"/>
    </source>
</evidence>
<evidence type="ECO:0000256" key="14">
    <source>
        <dbReference type="ARBA" id="ARBA00049296"/>
    </source>
</evidence>
<feature type="transmembrane region" description="Helical" evidence="17">
    <location>
        <begin position="120"/>
        <end position="139"/>
    </location>
</feature>
<dbReference type="InterPro" id="IPR006838">
    <property type="entry name" value="ADTRP_AIG1"/>
</dbReference>
<comment type="catalytic activity">
    <reaction evidence="16">
        <text>12-(9Z-hexadecenoyloxy)-octadecanoate + H2O = 12-hydroxyoctadecanoate + (9Z)-hexadecenoate + H(+)</text>
        <dbReference type="Rhea" id="RHEA:52072"/>
        <dbReference type="ChEBI" id="CHEBI:15377"/>
        <dbReference type="ChEBI" id="CHEBI:15378"/>
        <dbReference type="ChEBI" id="CHEBI:32372"/>
        <dbReference type="ChEBI" id="CHEBI:84201"/>
        <dbReference type="ChEBI" id="CHEBI:136312"/>
    </reaction>
    <physiologicalReaction direction="left-to-right" evidence="16">
        <dbReference type="Rhea" id="RHEA:52073"/>
    </physiologicalReaction>
</comment>
<dbReference type="PANTHER" id="PTHR10989:SF19">
    <property type="entry name" value="ANDROGEN-DEPENDENT TFPI-REGULATING PROTEIN-LIKE"/>
    <property type="match status" value="1"/>
</dbReference>
<proteinExistence type="inferred from homology"/>
<keyword evidence="6 17" id="KW-0472">Membrane</keyword>
<evidence type="ECO:0000256" key="11">
    <source>
        <dbReference type="ARBA" id="ARBA00048701"/>
    </source>
</evidence>
<comment type="catalytic activity">
    <reaction evidence="13">
        <text>9-octadecanoyloxy-octadecanoate + H2O = 9-hydroxy-octadecanoate + octadecanoate + H(+)</text>
        <dbReference type="Rhea" id="RHEA:52096"/>
        <dbReference type="ChEBI" id="CHEBI:15377"/>
        <dbReference type="ChEBI" id="CHEBI:15378"/>
        <dbReference type="ChEBI" id="CHEBI:25629"/>
        <dbReference type="ChEBI" id="CHEBI:136286"/>
        <dbReference type="ChEBI" id="CHEBI:136373"/>
    </reaction>
    <physiologicalReaction direction="left-to-right" evidence="13">
        <dbReference type="Rhea" id="RHEA:52097"/>
    </physiologicalReaction>
</comment>
<feature type="transmembrane region" description="Helical" evidence="17">
    <location>
        <begin position="79"/>
        <end position="100"/>
    </location>
</feature>
<dbReference type="Proteomes" id="UP000694523">
    <property type="component" value="Unplaced"/>
</dbReference>
<dbReference type="GO" id="GO:0012505">
    <property type="term" value="C:endomembrane system"/>
    <property type="evidence" value="ECO:0007669"/>
    <property type="project" value="UniProtKB-SubCell"/>
</dbReference>
<keyword evidence="4 17" id="KW-0812">Transmembrane</keyword>
<evidence type="ECO:0000256" key="4">
    <source>
        <dbReference type="ARBA" id="ARBA00022692"/>
    </source>
</evidence>
<dbReference type="Pfam" id="PF04750">
    <property type="entry name" value="Far-17a_AIG1"/>
    <property type="match status" value="1"/>
</dbReference>
<evidence type="ECO:0000256" key="3">
    <source>
        <dbReference type="ARBA" id="ARBA00009300"/>
    </source>
</evidence>
<evidence type="ECO:0000256" key="5">
    <source>
        <dbReference type="ARBA" id="ARBA00022989"/>
    </source>
</evidence>
<evidence type="ECO:0000313" key="19">
    <source>
        <dbReference type="Proteomes" id="UP000694523"/>
    </source>
</evidence>
<evidence type="ECO:0000256" key="12">
    <source>
        <dbReference type="ARBA" id="ARBA00048800"/>
    </source>
</evidence>
<comment type="catalytic activity">
    <reaction evidence="1">
        <text>9-(9Z-hexadecenoyloxy)-octadecanoate + H2O = (9Z)-hexadecenoate + 9-hydroxy-octadecanoate + H(+)</text>
        <dbReference type="Rhea" id="RHEA:52068"/>
        <dbReference type="ChEBI" id="CHEBI:15377"/>
        <dbReference type="ChEBI" id="CHEBI:15378"/>
        <dbReference type="ChEBI" id="CHEBI:32372"/>
        <dbReference type="ChEBI" id="CHEBI:136286"/>
        <dbReference type="ChEBI" id="CHEBI:136309"/>
    </reaction>
    <physiologicalReaction direction="left-to-right" evidence="1">
        <dbReference type="Rhea" id="RHEA:52069"/>
    </physiologicalReaction>
</comment>
<comment type="catalytic activity">
    <reaction evidence="8">
        <text>13-octadecanoyloxy-octadecanoate + H2O = 13-hydroxy-octadecanoate + octadecanoate + H(+)</text>
        <dbReference type="Rhea" id="RHEA:52084"/>
        <dbReference type="ChEBI" id="CHEBI:15377"/>
        <dbReference type="ChEBI" id="CHEBI:15378"/>
        <dbReference type="ChEBI" id="CHEBI:25629"/>
        <dbReference type="ChEBI" id="CHEBI:136304"/>
        <dbReference type="ChEBI" id="CHEBI:136335"/>
    </reaction>
    <physiologicalReaction direction="left-to-right" evidence="8">
        <dbReference type="Rhea" id="RHEA:52085"/>
    </physiologicalReaction>
</comment>
<comment type="catalytic activity">
    <reaction evidence="14">
        <text>13-(9Z-octadecenoyloxy)-octadecanoate + H2O = 13-hydroxy-octadecanoate + (9Z)-octadecenoate + H(+)</text>
        <dbReference type="Rhea" id="RHEA:52064"/>
        <dbReference type="ChEBI" id="CHEBI:15377"/>
        <dbReference type="ChEBI" id="CHEBI:15378"/>
        <dbReference type="ChEBI" id="CHEBI:30823"/>
        <dbReference type="ChEBI" id="CHEBI:136303"/>
        <dbReference type="ChEBI" id="CHEBI:136304"/>
    </reaction>
    <physiologicalReaction direction="left-to-right" evidence="14">
        <dbReference type="Rhea" id="RHEA:52065"/>
    </physiologicalReaction>
</comment>
<keyword evidence="5 17" id="KW-1133">Transmembrane helix</keyword>
<protein>
    <recommendedName>
        <fullName evidence="20">Androgen-dependent TFPI-regulating protein</fullName>
    </recommendedName>
</protein>
<sequence length="249" mass="28034">MALNLKTVFHVLVFSWYAFVVQSMAAKDGEELPPGIFVYGGPWKYLTFLNLVSQTKNSCIHVVLIDGKKSQSSLRKCKDLLFAVFGFPVGMFVVLLFWSIFAYDRELVYPASIDMFFPPWMNHAMHTLVLPILLAEVLLQPHVYPQTKQAVAALSFVGVTYLSWIIWVYLSVGIWVYPLLKHFSGVGLAGFFLFNMTVVAALYVIGEKLNAKLWGFSTAVALGPVSSTSLVGPCFTQYKYAHWKKDLLK</sequence>
<feature type="transmembrane region" description="Helical" evidence="17">
    <location>
        <begin position="183"/>
        <end position="205"/>
    </location>
</feature>
<evidence type="ECO:0000256" key="7">
    <source>
        <dbReference type="ARBA" id="ARBA00047368"/>
    </source>
</evidence>
<organism evidence="18 19">
    <name type="scientific">Neogobius melanostomus</name>
    <name type="common">round goby</name>
    <dbReference type="NCBI Taxonomy" id="47308"/>
    <lineage>
        <taxon>Eukaryota</taxon>
        <taxon>Metazoa</taxon>
        <taxon>Chordata</taxon>
        <taxon>Craniata</taxon>
        <taxon>Vertebrata</taxon>
        <taxon>Euteleostomi</taxon>
        <taxon>Actinopterygii</taxon>
        <taxon>Neopterygii</taxon>
        <taxon>Teleostei</taxon>
        <taxon>Neoteleostei</taxon>
        <taxon>Acanthomorphata</taxon>
        <taxon>Gobiaria</taxon>
        <taxon>Gobiiformes</taxon>
        <taxon>Gobioidei</taxon>
        <taxon>Gobiidae</taxon>
        <taxon>Benthophilinae</taxon>
        <taxon>Neogobiini</taxon>
        <taxon>Neogobius</taxon>
    </lineage>
</organism>
<comment type="catalytic activity">
    <reaction evidence="9">
        <text>9-hexadecanoyloxy-octadecanoate + H2O = 9-hydroxy-octadecanoate + hexadecanoate + H(+)</text>
        <dbReference type="Rhea" id="RHEA:52052"/>
        <dbReference type="ChEBI" id="CHEBI:7896"/>
        <dbReference type="ChEBI" id="CHEBI:15377"/>
        <dbReference type="ChEBI" id="CHEBI:15378"/>
        <dbReference type="ChEBI" id="CHEBI:83670"/>
        <dbReference type="ChEBI" id="CHEBI:136286"/>
    </reaction>
    <physiologicalReaction direction="left-to-right" evidence="9">
        <dbReference type="Rhea" id="RHEA:52053"/>
    </physiologicalReaction>
</comment>
<feature type="transmembrane region" description="Helical" evidence="17">
    <location>
        <begin position="7"/>
        <end position="25"/>
    </location>
</feature>
<evidence type="ECO:0000256" key="16">
    <source>
        <dbReference type="ARBA" id="ARBA00049428"/>
    </source>
</evidence>
<comment type="catalytic activity">
    <reaction evidence="12">
        <text>9-(9Z-octadecenoyloxy)-octadecanoate + H2O = 9-hydroxy-octadecanoate + (9Z)-octadecenoate + H(+)</text>
        <dbReference type="Rhea" id="RHEA:52048"/>
        <dbReference type="ChEBI" id="CHEBI:15377"/>
        <dbReference type="ChEBI" id="CHEBI:15378"/>
        <dbReference type="ChEBI" id="CHEBI:30823"/>
        <dbReference type="ChEBI" id="CHEBI:136282"/>
        <dbReference type="ChEBI" id="CHEBI:136286"/>
    </reaction>
    <physiologicalReaction direction="left-to-right" evidence="12">
        <dbReference type="Rhea" id="RHEA:52049"/>
    </physiologicalReaction>
</comment>
<feature type="transmembrane region" description="Helical" evidence="17">
    <location>
        <begin position="151"/>
        <end position="177"/>
    </location>
</feature>
<accession>A0A8C6S8D1</accession>
<evidence type="ECO:0000256" key="15">
    <source>
        <dbReference type="ARBA" id="ARBA00049322"/>
    </source>
</evidence>
<evidence type="ECO:0000313" key="18">
    <source>
        <dbReference type="Ensembl" id="ENSNMLP00000001482.1"/>
    </source>
</evidence>
<comment type="catalytic activity">
    <reaction evidence="11">
        <text>12-(9Z-octadecenoyloxy)-octadecanoate + H2O = 12-hydroxyoctadecanoate + (9Z)-octadecenoate + H(+)</text>
        <dbReference type="Rhea" id="RHEA:52060"/>
        <dbReference type="ChEBI" id="CHEBI:15377"/>
        <dbReference type="ChEBI" id="CHEBI:15378"/>
        <dbReference type="ChEBI" id="CHEBI:30823"/>
        <dbReference type="ChEBI" id="CHEBI:84201"/>
        <dbReference type="ChEBI" id="CHEBI:136302"/>
    </reaction>
    <physiologicalReaction direction="left-to-right" evidence="11">
        <dbReference type="Rhea" id="RHEA:52061"/>
    </physiologicalReaction>
</comment>
<comment type="catalytic activity">
    <reaction evidence="7">
        <text>12-hexadecanoyloxy-octadecanoate + H2O = 12-hydroxyoctadecanoate + hexadecanoate + H(+)</text>
        <dbReference type="Rhea" id="RHEA:52056"/>
        <dbReference type="ChEBI" id="CHEBI:7896"/>
        <dbReference type="ChEBI" id="CHEBI:15377"/>
        <dbReference type="ChEBI" id="CHEBI:15378"/>
        <dbReference type="ChEBI" id="CHEBI:83677"/>
        <dbReference type="ChEBI" id="CHEBI:84201"/>
    </reaction>
    <physiologicalReaction direction="left-to-right" evidence="7">
        <dbReference type="Rhea" id="RHEA:52057"/>
    </physiologicalReaction>
</comment>
<dbReference type="GO" id="GO:0016020">
    <property type="term" value="C:membrane"/>
    <property type="evidence" value="ECO:0007669"/>
    <property type="project" value="InterPro"/>
</dbReference>
<reference evidence="18" key="2">
    <citation type="submission" date="2025-09" db="UniProtKB">
        <authorList>
            <consortium name="Ensembl"/>
        </authorList>
    </citation>
    <scope>IDENTIFICATION</scope>
</reference>
<dbReference type="AlphaFoldDB" id="A0A8C6S8D1"/>
<evidence type="ECO:0000256" key="13">
    <source>
        <dbReference type="ARBA" id="ARBA00049221"/>
    </source>
</evidence>
<comment type="catalytic activity">
    <reaction evidence="15">
        <text>13-(9Z-hexadecenoyloxy)-octadecanoate + H2O = 13-hydroxy-octadecanoate + (9Z)-hexadecenoate + H(+)</text>
        <dbReference type="Rhea" id="RHEA:52076"/>
        <dbReference type="ChEBI" id="CHEBI:15377"/>
        <dbReference type="ChEBI" id="CHEBI:15378"/>
        <dbReference type="ChEBI" id="CHEBI:32372"/>
        <dbReference type="ChEBI" id="CHEBI:136304"/>
        <dbReference type="ChEBI" id="CHEBI:136315"/>
    </reaction>
    <physiologicalReaction direction="left-to-right" evidence="15">
        <dbReference type="Rhea" id="RHEA:52077"/>
    </physiologicalReaction>
</comment>
<name>A0A8C6S8D1_9GOBI</name>
<evidence type="ECO:0008006" key="20">
    <source>
        <dbReference type="Google" id="ProtNLM"/>
    </source>
</evidence>
<evidence type="ECO:0000256" key="9">
    <source>
        <dbReference type="ARBA" id="ARBA00047863"/>
    </source>
</evidence>
<comment type="catalytic activity">
    <reaction evidence="10">
        <text>12-octadecanoyloxy-octadecanoate + H2O = 12-hydroxyoctadecanoate + octadecanoate + H(+)</text>
        <dbReference type="Rhea" id="RHEA:52080"/>
        <dbReference type="ChEBI" id="CHEBI:15377"/>
        <dbReference type="ChEBI" id="CHEBI:15378"/>
        <dbReference type="ChEBI" id="CHEBI:25629"/>
        <dbReference type="ChEBI" id="CHEBI:84201"/>
        <dbReference type="ChEBI" id="CHEBI:136330"/>
    </reaction>
    <physiologicalReaction direction="left-to-right" evidence="10">
        <dbReference type="Rhea" id="RHEA:52081"/>
    </physiologicalReaction>
</comment>
<evidence type="ECO:0000256" key="10">
    <source>
        <dbReference type="ARBA" id="ARBA00048680"/>
    </source>
</evidence>